<dbReference type="InterPro" id="IPR010916">
    <property type="entry name" value="TonB_box_CS"/>
</dbReference>
<feature type="transmembrane region" description="Helical" evidence="1">
    <location>
        <begin position="20"/>
        <end position="39"/>
    </location>
</feature>
<evidence type="ECO:0000259" key="2">
    <source>
        <dbReference type="Pfam" id="PF13400"/>
    </source>
</evidence>
<dbReference type="RefSeq" id="WP_250827733.1">
    <property type="nucleotide sequence ID" value="NZ_JAMOIL010000016.1"/>
</dbReference>
<protein>
    <submittedName>
        <fullName evidence="3">Pilus assembly protein TadG-related protein</fullName>
    </submittedName>
</protein>
<dbReference type="Pfam" id="PF13400">
    <property type="entry name" value="Tad"/>
    <property type="match status" value="1"/>
</dbReference>
<accession>A0A9X2D9H1</accession>
<dbReference type="InterPro" id="IPR028087">
    <property type="entry name" value="Tad_N"/>
</dbReference>
<keyword evidence="1" id="KW-1133">Transmembrane helix</keyword>
<keyword evidence="4" id="KW-1185">Reference proteome</keyword>
<keyword evidence="1" id="KW-0812">Transmembrane</keyword>
<feature type="domain" description="Putative Flp pilus-assembly TadG-like N-terminal" evidence="2">
    <location>
        <begin position="18"/>
        <end position="65"/>
    </location>
</feature>
<dbReference type="Proteomes" id="UP001139485">
    <property type="component" value="Unassembled WGS sequence"/>
</dbReference>
<evidence type="ECO:0000313" key="3">
    <source>
        <dbReference type="EMBL" id="MCM0621272.1"/>
    </source>
</evidence>
<name>A0A9X2D9H1_9ACTN</name>
<reference evidence="3" key="1">
    <citation type="submission" date="2022-05" db="EMBL/GenBank/DDBJ databases">
        <authorList>
            <person name="Tuo L."/>
        </authorList>
    </citation>
    <scope>NUCLEOTIDE SEQUENCE</scope>
    <source>
        <strain evidence="3">BSK12Z-4</strain>
    </source>
</reference>
<dbReference type="PROSITE" id="PS00430">
    <property type="entry name" value="TONB_DEPENDENT_REC_1"/>
    <property type="match status" value="1"/>
</dbReference>
<sequence>MSAPTRALRGAPDRDDRGTATVFVIGLALALMAVAGLVLDGGLALNARMKVADDAEQAARAGAQQIDLATLRSSSGVLRIDGGLARARAQEYLVGRGYTVGSVDVAGDSVTVSATETVPTRVLSLLGIDSLTVSATATAEAVTR</sequence>
<comment type="caution">
    <text evidence="3">The sequence shown here is derived from an EMBL/GenBank/DDBJ whole genome shotgun (WGS) entry which is preliminary data.</text>
</comment>
<evidence type="ECO:0000313" key="4">
    <source>
        <dbReference type="Proteomes" id="UP001139485"/>
    </source>
</evidence>
<organism evidence="3 4">
    <name type="scientific">Nocardioides bruguierae</name>
    <dbReference type="NCBI Taxonomy" id="2945102"/>
    <lineage>
        <taxon>Bacteria</taxon>
        <taxon>Bacillati</taxon>
        <taxon>Actinomycetota</taxon>
        <taxon>Actinomycetes</taxon>
        <taxon>Propionibacteriales</taxon>
        <taxon>Nocardioidaceae</taxon>
        <taxon>Nocardioides</taxon>
    </lineage>
</organism>
<proteinExistence type="predicted"/>
<dbReference type="EMBL" id="JAMOIL010000016">
    <property type="protein sequence ID" value="MCM0621272.1"/>
    <property type="molecule type" value="Genomic_DNA"/>
</dbReference>
<keyword evidence="1" id="KW-0472">Membrane</keyword>
<evidence type="ECO:0000256" key="1">
    <source>
        <dbReference type="SAM" id="Phobius"/>
    </source>
</evidence>
<dbReference type="AlphaFoldDB" id="A0A9X2D9H1"/>
<gene>
    <name evidence="3" type="ORF">M8330_13335</name>
</gene>